<keyword evidence="2" id="KW-1185">Reference proteome</keyword>
<proteinExistence type="predicted"/>
<reference evidence="1" key="1">
    <citation type="submission" date="2018-11" db="EMBL/GenBank/DDBJ databases">
        <title>The sequence and de novo assembly of Larimichthys crocea genome using PacBio and Hi-C technologies.</title>
        <authorList>
            <person name="Xu P."/>
            <person name="Chen B."/>
            <person name="Zhou Z."/>
            <person name="Ke Q."/>
            <person name="Wu Y."/>
            <person name="Bai H."/>
            <person name="Pu F."/>
        </authorList>
    </citation>
    <scope>NUCLEOTIDE SEQUENCE</scope>
    <source>
        <tissue evidence="1">Muscle</tissue>
    </source>
</reference>
<evidence type="ECO:0000313" key="1">
    <source>
        <dbReference type="EMBL" id="TMS08892.1"/>
    </source>
</evidence>
<protein>
    <submittedName>
        <fullName evidence="1">Uncharacterized protein</fullName>
    </submittedName>
</protein>
<sequence length="812" mass="92400">MNEHSSRSHSIFLINIKQENSQTEQKLTGKLYLVDLAGSEKVGKTGAEGTVLDEAKMINKSLSSLGIVISALAEGSSYVPYRDSKMTRILQDSLGGNCRTTMVICCSPSSFNDSETRSTLLFGQRAKTVKNTVCLNVELTAEQWKSKWEKEKEKNKTLKNTVTWLETELNRWRGGESVPAEEQFDKEKAKAEVQALDTALNNDKTPPKPALSTLPGVKLTDAEKEKYEAEMAKLYKQLDDKDDEINQQSQLVEKLNQQMLDQEELLSSSRRDHDTLQTELNRLLAENEASKEEVKEVLQALEELAVNYDQKSQEVEDKAREFEALSEELNEKSSSLASIDSELQKLKEMTNHQKKRVTEMMSSLLKDLAEIGIAVGSNDIKQQESSGLIDEEFTVARLYISKMKSEVKTMVKRSRQLESTHAESTQKMEAMETELTACQLRISQHEAKIKSLTDSLQNVEQKKRQLEENRKSTTMEKENEIQSANEVKDAVERQIQSHRETHQKQISSLRDELDNKEKLITELQDLNQKIMLEQERLRVEHDKLKAADQEKSRQLQELTVLQDRREQARQDLKGLEETVARELQTLHNLRRLFVQDLATRVKKNAHMDSDDTEGSTAQKQKICFLENNLEHLTKAHKQLLRDNADLRGELPKMEKRLRATAERVKALESALREAKENAARDRKRYEQEMERIKDAVKSKNMGRRPSAQIGEIETTADLTGDPLELRQRGSGCFLSVVTDGRGGSDRPASAGPQASQVERKHTALLKFQAPTPLKKQNKTCFNFEGYDRIRYLFPASSLTARVEAGDSCEQTD</sequence>
<name>A0ACD3QNY8_LARCR</name>
<dbReference type="EMBL" id="CM011689">
    <property type="protein sequence ID" value="TMS08892.1"/>
    <property type="molecule type" value="Genomic_DNA"/>
</dbReference>
<organism evidence="1 2">
    <name type="scientific">Larimichthys crocea</name>
    <name type="common">Large yellow croaker</name>
    <name type="synonym">Pseudosciaena crocea</name>
    <dbReference type="NCBI Taxonomy" id="215358"/>
    <lineage>
        <taxon>Eukaryota</taxon>
        <taxon>Metazoa</taxon>
        <taxon>Chordata</taxon>
        <taxon>Craniata</taxon>
        <taxon>Vertebrata</taxon>
        <taxon>Euteleostomi</taxon>
        <taxon>Actinopterygii</taxon>
        <taxon>Neopterygii</taxon>
        <taxon>Teleostei</taxon>
        <taxon>Neoteleostei</taxon>
        <taxon>Acanthomorphata</taxon>
        <taxon>Eupercaria</taxon>
        <taxon>Sciaenidae</taxon>
        <taxon>Larimichthys</taxon>
    </lineage>
</organism>
<comment type="caution">
    <text evidence="1">The sequence shown here is derived from an EMBL/GenBank/DDBJ whole genome shotgun (WGS) entry which is preliminary data.</text>
</comment>
<evidence type="ECO:0000313" key="2">
    <source>
        <dbReference type="Proteomes" id="UP000793456"/>
    </source>
</evidence>
<dbReference type="Proteomes" id="UP000793456">
    <property type="component" value="Chromosome XVI"/>
</dbReference>
<feature type="non-terminal residue" evidence="1">
    <location>
        <position position="1"/>
    </location>
</feature>
<accession>A0ACD3QNY8</accession>
<gene>
    <name evidence="1" type="ORF">E3U43_014439</name>
</gene>